<keyword evidence="1" id="KW-0472">Membrane</keyword>
<reference evidence="3" key="1">
    <citation type="journal article" date="2019" name="Int. J. Syst. Evol. Microbiol.">
        <title>The Global Catalogue of Microorganisms (GCM) 10K type strain sequencing project: providing services to taxonomists for standard genome sequencing and annotation.</title>
        <authorList>
            <consortium name="The Broad Institute Genomics Platform"/>
            <consortium name="The Broad Institute Genome Sequencing Center for Infectious Disease"/>
            <person name="Wu L."/>
            <person name="Ma J."/>
        </authorList>
    </citation>
    <scope>NUCLEOTIDE SEQUENCE [LARGE SCALE GENOMIC DNA]</scope>
    <source>
        <strain evidence="3">JCM 13518</strain>
    </source>
</reference>
<accession>A0ABP4VYF8</accession>
<feature type="transmembrane region" description="Helical" evidence="1">
    <location>
        <begin position="122"/>
        <end position="142"/>
    </location>
</feature>
<evidence type="ECO:0000313" key="2">
    <source>
        <dbReference type="EMBL" id="GAA1738899.1"/>
    </source>
</evidence>
<organism evidence="2 3">
    <name type="scientific">Aeromicrobium alkaliterrae</name>
    <dbReference type="NCBI Taxonomy" id="302168"/>
    <lineage>
        <taxon>Bacteria</taxon>
        <taxon>Bacillati</taxon>
        <taxon>Actinomycetota</taxon>
        <taxon>Actinomycetes</taxon>
        <taxon>Propionibacteriales</taxon>
        <taxon>Nocardioidaceae</taxon>
        <taxon>Aeromicrobium</taxon>
    </lineage>
</organism>
<keyword evidence="1" id="KW-1133">Transmembrane helix</keyword>
<evidence type="ECO:0000313" key="3">
    <source>
        <dbReference type="Proteomes" id="UP001501057"/>
    </source>
</evidence>
<feature type="transmembrane region" description="Helical" evidence="1">
    <location>
        <begin position="33"/>
        <end position="50"/>
    </location>
</feature>
<feature type="transmembrane region" description="Helical" evidence="1">
    <location>
        <begin position="95"/>
        <end position="116"/>
    </location>
</feature>
<comment type="caution">
    <text evidence="2">The sequence shown here is derived from an EMBL/GenBank/DDBJ whole genome shotgun (WGS) entry which is preliminary data.</text>
</comment>
<name>A0ABP4VYF8_9ACTN</name>
<proteinExistence type="predicted"/>
<evidence type="ECO:0008006" key="4">
    <source>
        <dbReference type="Google" id="ProtNLM"/>
    </source>
</evidence>
<dbReference type="EMBL" id="BAAAME010000004">
    <property type="protein sequence ID" value="GAA1738899.1"/>
    <property type="molecule type" value="Genomic_DNA"/>
</dbReference>
<protein>
    <recommendedName>
        <fullName evidence="4">DUF4175 domain-containing protein</fullName>
    </recommendedName>
</protein>
<feature type="transmembrane region" description="Helical" evidence="1">
    <location>
        <begin position="56"/>
        <end position="74"/>
    </location>
</feature>
<sequence length="154" mass="16641">MSDAPHDLGHDDESLATVAAARRAAADRLVTPWWYHPVLGVLFGLYAVALASGEPWLMVAGIVVFFAGVGLLVWSYRRLTGMWISGYQPGPASRWAQLMGVVGALGSLAAMLLAWYTDVAFGWIWVIAAALALGVVVTGRQYDRVLRADLRGEL</sequence>
<dbReference type="RefSeq" id="WP_344200548.1">
    <property type="nucleotide sequence ID" value="NZ_BAAAME010000004.1"/>
</dbReference>
<keyword evidence="1" id="KW-0812">Transmembrane</keyword>
<evidence type="ECO:0000256" key="1">
    <source>
        <dbReference type="SAM" id="Phobius"/>
    </source>
</evidence>
<keyword evidence="3" id="KW-1185">Reference proteome</keyword>
<dbReference type="Proteomes" id="UP001501057">
    <property type="component" value="Unassembled WGS sequence"/>
</dbReference>
<gene>
    <name evidence="2" type="ORF">GCM10009710_19000</name>
</gene>